<evidence type="ECO:0000256" key="5">
    <source>
        <dbReference type="SAM" id="Phobius"/>
    </source>
</evidence>
<feature type="transmembrane region" description="Helical" evidence="5">
    <location>
        <begin position="400"/>
        <end position="423"/>
    </location>
</feature>
<dbReference type="InterPro" id="IPR020846">
    <property type="entry name" value="MFS_dom"/>
</dbReference>
<dbReference type="PANTHER" id="PTHR23546">
    <property type="entry name" value="TRANSPORT PROTEIN"/>
    <property type="match status" value="1"/>
</dbReference>
<feature type="transmembrane region" description="Helical" evidence="5">
    <location>
        <begin position="143"/>
        <end position="165"/>
    </location>
</feature>
<dbReference type="Gene3D" id="1.20.1250.20">
    <property type="entry name" value="MFS general substrate transporter like domains"/>
    <property type="match status" value="1"/>
</dbReference>
<gene>
    <name evidence="7" type="ORF">B7Y86_12280</name>
</gene>
<dbReference type="InterPro" id="IPR011701">
    <property type="entry name" value="MFS"/>
</dbReference>
<feature type="transmembrane region" description="Helical" evidence="5">
    <location>
        <begin position="516"/>
        <end position="535"/>
    </location>
</feature>
<dbReference type="GO" id="GO:0022857">
    <property type="term" value="F:transmembrane transporter activity"/>
    <property type="evidence" value="ECO:0007669"/>
    <property type="project" value="InterPro"/>
</dbReference>
<protein>
    <recommendedName>
        <fullName evidence="6">Major facilitator superfamily (MFS) profile domain-containing protein</fullName>
    </recommendedName>
</protein>
<feature type="transmembrane region" description="Helical" evidence="5">
    <location>
        <begin position="312"/>
        <end position="330"/>
    </location>
</feature>
<name>A0A258HFF9_9CAUL</name>
<comment type="caution">
    <text evidence="7">The sequence shown here is derived from an EMBL/GenBank/DDBJ whole genome shotgun (WGS) entry which is preliminary data.</text>
</comment>
<feature type="transmembrane region" description="Helical" evidence="5">
    <location>
        <begin position="487"/>
        <end position="510"/>
    </location>
</feature>
<dbReference type="Pfam" id="PF07690">
    <property type="entry name" value="MFS_1"/>
    <property type="match status" value="1"/>
</dbReference>
<feature type="domain" description="Major facilitator superfamily (MFS) profile" evidence="6">
    <location>
        <begin position="143"/>
        <end position="541"/>
    </location>
</feature>
<organism evidence="7 8">
    <name type="scientific">Brevundimonas subvibrioides</name>
    <dbReference type="NCBI Taxonomy" id="74313"/>
    <lineage>
        <taxon>Bacteria</taxon>
        <taxon>Pseudomonadati</taxon>
        <taxon>Pseudomonadota</taxon>
        <taxon>Alphaproteobacteria</taxon>
        <taxon>Caulobacterales</taxon>
        <taxon>Caulobacteraceae</taxon>
        <taxon>Brevundimonas</taxon>
    </lineage>
</organism>
<dbReference type="AlphaFoldDB" id="A0A258HFF9"/>
<feature type="transmembrane region" description="Helical" evidence="5">
    <location>
        <begin position="235"/>
        <end position="258"/>
    </location>
</feature>
<keyword evidence="3 5" id="KW-0472">Membrane</keyword>
<dbReference type="PANTHER" id="PTHR23546:SF1">
    <property type="entry name" value="MEMBRANE PROTEIN"/>
    <property type="match status" value="1"/>
</dbReference>
<feature type="region of interest" description="Disordered" evidence="4">
    <location>
        <begin position="76"/>
        <end position="122"/>
    </location>
</feature>
<feature type="transmembrane region" description="Helical" evidence="5">
    <location>
        <begin position="361"/>
        <end position="384"/>
    </location>
</feature>
<reference evidence="7 8" key="1">
    <citation type="submission" date="2017-03" db="EMBL/GenBank/DDBJ databases">
        <title>Lifting the veil on microbial sulfur biogeochemistry in mining wastewaters.</title>
        <authorList>
            <person name="Kantor R.S."/>
            <person name="Colenbrander Nelson T."/>
            <person name="Marshall S."/>
            <person name="Bennett D."/>
            <person name="Apte S."/>
            <person name="Camacho D."/>
            <person name="Thomas B.C."/>
            <person name="Warren L.A."/>
            <person name="Banfield J.F."/>
        </authorList>
    </citation>
    <scope>NUCLEOTIDE SEQUENCE [LARGE SCALE GENOMIC DNA]</scope>
    <source>
        <strain evidence="7">32-68-21</strain>
    </source>
</reference>
<dbReference type="PROSITE" id="PS50850">
    <property type="entry name" value="MFS"/>
    <property type="match status" value="1"/>
</dbReference>
<dbReference type="EMBL" id="NCEQ01000012">
    <property type="protein sequence ID" value="OYX55725.1"/>
    <property type="molecule type" value="Genomic_DNA"/>
</dbReference>
<feature type="transmembrane region" description="Helical" evidence="5">
    <location>
        <begin position="177"/>
        <end position="197"/>
    </location>
</feature>
<dbReference type="SUPFAM" id="SSF103473">
    <property type="entry name" value="MFS general substrate transporter"/>
    <property type="match status" value="1"/>
</dbReference>
<evidence type="ECO:0000256" key="3">
    <source>
        <dbReference type="ARBA" id="ARBA00023136"/>
    </source>
</evidence>
<evidence type="ECO:0000259" key="6">
    <source>
        <dbReference type="PROSITE" id="PS50850"/>
    </source>
</evidence>
<evidence type="ECO:0000313" key="8">
    <source>
        <dbReference type="Proteomes" id="UP000216147"/>
    </source>
</evidence>
<evidence type="ECO:0000256" key="1">
    <source>
        <dbReference type="ARBA" id="ARBA00022692"/>
    </source>
</evidence>
<evidence type="ECO:0000256" key="2">
    <source>
        <dbReference type="ARBA" id="ARBA00022989"/>
    </source>
</evidence>
<proteinExistence type="predicted"/>
<feature type="region of interest" description="Disordered" evidence="4">
    <location>
        <begin position="545"/>
        <end position="567"/>
    </location>
</feature>
<keyword evidence="1 5" id="KW-0812">Transmembrane</keyword>
<feature type="transmembrane region" description="Helical" evidence="5">
    <location>
        <begin position="279"/>
        <end position="306"/>
    </location>
</feature>
<evidence type="ECO:0000313" key="7">
    <source>
        <dbReference type="EMBL" id="OYX55725.1"/>
    </source>
</evidence>
<feature type="transmembrane region" description="Helical" evidence="5">
    <location>
        <begin position="209"/>
        <end position="229"/>
    </location>
</feature>
<dbReference type="InterPro" id="IPR036259">
    <property type="entry name" value="MFS_trans_sf"/>
</dbReference>
<evidence type="ECO:0000256" key="4">
    <source>
        <dbReference type="SAM" id="MobiDB-lite"/>
    </source>
</evidence>
<dbReference type="Proteomes" id="UP000216147">
    <property type="component" value="Unassembled WGS sequence"/>
</dbReference>
<feature type="region of interest" description="Disordered" evidence="4">
    <location>
        <begin position="1"/>
        <end position="52"/>
    </location>
</feature>
<dbReference type="CDD" id="cd17330">
    <property type="entry name" value="MFS_SLC46_TetA_like"/>
    <property type="match status" value="1"/>
</dbReference>
<accession>A0A258HFF9</accession>
<keyword evidence="2 5" id="KW-1133">Transmembrane helix</keyword>
<sequence length="567" mass="59826">MAISRSRMTRPPSKVTVRMSPSTTVSRMKPGATRVCRAPKSRSRSQTKSADASMIRSIWRVAMPVSRSPARWRIRRPMSRGIRTGSPNPPPSGEVARSEAQRRRGPTANSVSGAGPLHRFGVVGSPDRGGLGYASRMSPRSPAFMILFAVSLIATAGNMGLQSVLPAIGREFHLADTLVAATFAISALMWTFTSPLWARWSDSIGRKKVILIGLTGFVVSMTGFGLAATSGIEGWLGAGVAFILMTTARTIYGVFGSASPIASQAYVADRTTPEQRTQAMSLLASAQGLGTVIGPVLSPFFILPLVGLAGPMYVYALVGLVVLLVVWFKLPSGEVVRTPSPSGRRGDAARGLWRDRRVRDFLLYGLFITGAQAVNISVLGFHIIDEFAATGMEARQAQPFIGLAMFAGALATLMVQWGLIPLLKMQPLQLMRWGAILALIGNLMTIAAPAYFGVVVGYAVVSMGVGFARPGFTAGASIAVGPHEQGAIAGLMMSLAGLSFLVPPVVGVALYELVEWAPFAANAALLAAGVALAYLSPVLRYDPTPGVEDNPAPDAPPASQPGPEGNR</sequence>
<feature type="transmembrane region" description="Helical" evidence="5">
    <location>
        <begin position="430"/>
        <end position="452"/>
    </location>
</feature>